<dbReference type="GO" id="GO:0019363">
    <property type="term" value="P:pyridine nucleotide biosynthetic process"/>
    <property type="evidence" value="ECO:0007669"/>
    <property type="project" value="UniProtKB-KW"/>
</dbReference>
<dbReference type="RefSeq" id="WP_040092849.1">
    <property type="nucleotide sequence ID" value="NZ_CM020866.1"/>
</dbReference>
<dbReference type="AlphaFoldDB" id="A0A2P6FB44"/>
<dbReference type="GO" id="GO:0008936">
    <property type="term" value="F:nicotinamidase activity"/>
    <property type="evidence" value="ECO:0007669"/>
    <property type="project" value="UniProtKB-EC"/>
</dbReference>
<keyword evidence="3" id="KW-0479">Metal-binding</keyword>
<dbReference type="InterPro" id="IPR036380">
    <property type="entry name" value="Isochorismatase-like_sf"/>
</dbReference>
<dbReference type="Gene3D" id="3.40.50.850">
    <property type="entry name" value="Isochorismatase-like"/>
    <property type="match status" value="1"/>
</dbReference>
<feature type="domain" description="Isochorismatase-like" evidence="8">
    <location>
        <begin position="5"/>
        <end position="152"/>
    </location>
</feature>
<evidence type="ECO:0000256" key="7">
    <source>
        <dbReference type="ARBA" id="ARBA00043224"/>
    </source>
</evidence>
<dbReference type="InterPro" id="IPR052347">
    <property type="entry name" value="Isochorismatase_Nicotinamidase"/>
</dbReference>
<dbReference type="PANTHER" id="PTHR11080:SF2">
    <property type="entry name" value="LD05707P"/>
    <property type="match status" value="1"/>
</dbReference>
<keyword evidence="2" id="KW-0662">Pyridine nucleotide biosynthesis</keyword>
<accession>A0A2P6FB44</accession>
<dbReference type="SUPFAM" id="SSF52499">
    <property type="entry name" value="Isochorismatase-like hydrolases"/>
    <property type="match status" value="1"/>
</dbReference>
<dbReference type="Proteomes" id="UP000031565">
    <property type="component" value="Unassembled WGS sequence"/>
</dbReference>
<proteinExistence type="inferred from homology"/>
<evidence type="ECO:0000313" key="10">
    <source>
        <dbReference type="Proteomes" id="UP000031565"/>
    </source>
</evidence>
<comment type="caution">
    <text evidence="9">The sequence shown here is derived from an EMBL/GenBank/DDBJ whole genome shotgun (WGS) entry which is preliminary data.</text>
</comment>
<evidence type="ECO:0000256" key="1">
    <source>
        <dbReference type="ARBA" id="ARBA00006336"/>
    </source>
</evidence>
<name>A0A2P6FB44_9MOLU</name>
<evidence type="ECO:0000313" key="9">
    <source>
        <dbReference type="EMBL" id="PQM30660.1"/>
    </source>
</evidence>
<dbReference type="PANTHER" id="PTHR11080">
    <property type="entry name" value="PYRAZINAMIDASE/NICOTINAMIDASE"/>
    <property type="match status" value="1"/>
</dbReference>
<evidence type="ECO:0000256" key="4">
    <source>
        <dbReference type="ARBA" id="ARBA00022801"/>
    </source>
</evidence>
<dbReference type="STRING" id="2138.SMSRO_v1c04120"/>
<organism evidence="9 10">
    <name type="scientific">Spiroplasma poulsonii</name>
    <dbReference type="NCBI Taxonomy" id="2138"/>
    <lineage>
        <taxon>Bacteria</taxon>
        <taxon>Bacillati</taxon>
        <taxon>Mycoplasmatota</taxon>
        <taxon>Mollicutes</taxon>
        <taxon>Entomoplasmatales</taxon>
        <taxon>Spiroplasmataceae</taxon>
        <taxon>Spiroplasma</taxon>
    </lineage>
</organism>
<sequence>MTKKALIVVDYQNDFVNPKGALYVSGAEKLHHQIVKLIKTFQNNKDLVVATKDFHPKDHCSFTKWPPHCLANNWGSELYQLPESYFNKIILKGTAQDIDSYSAFFNDNQISNGLHEFLQEQNVTDLVLVGVALDVCVSATLTDAIKLNYHGYLDLTYSVGLNPHITF</sequence>
<evidence type="ECO:0000256" key="5">
    <source>
        <dbReference type="ARBA" id="ARBA00037900"/>
    </source>
</evidence>
<dbReference type="Pfam" id="PF00857">
    <property type="entry name" value="Isochorismatase"/>
    <property type="match status" value="1"/>
</dbReference>
<reference evidence="9 10" key="1">
    <citation type="journal article" date="2015" name="MBio">
        <title>Genome sequence of the Drosophila melanogaster male-killing Spiroplasma strain MSRO endosymbiont.</title>
        <authorList>
            <person name="Paredes J.C."/>
            <person name="Herren J.K."/>
            <person name="Schupfer F."/>
            <person name="Marin R."/>
            <person name="Claverol S."/>
            <person name="Kuo C.H."/>
            <person name="Lemaitre B."/>
            <person name="Beven L."/>
        </authorList>
    </citation>
    <scope>NUCLEOTIDE SEQUENCE [LARGE SCALE GENOMIC DNA]</scope>
    <source>
        <strain evidence="9 10">MSRO</strain>
    </source>
</reference>
<evidence type="ECO:0000259" key="8">
    <source>
        <dbReference type="Pfam" id="PF00857"/>
    </source>
</evidence>
<dbReference type="EMBL" id="JTLV02000001">
    <property type="protein sequence ID" value="PQM30660.1"/>
    <property type="molecule type" value="Genomic_DNA"/>
</dbReference>
<dbReference type="InterPro" id="IPR000868">
    <property type="entry name" value="Isochorismatase-like_dom"/>
</dbReference>
<protein>
    <recommendedName>
        <fullName evidence="6">nicotinamidase</fullName>
        <ecNumber evidence="6">3.5.1.19</ecNumber>
    </recommendedName>
    <alternativeName>
        <fullName evidence="7">Nicotinamide deamidase</fullName>
    </alternativeName>
</protein>
<dbReference type="OrthoDB" id="9796485at2"/>
<evidence type="ECO:0000256" key="6">
    <source>
        <dbReference type="ARBA" id="ARBA00039017"/>
    </source>
</evidence>
<dbReference type="GO" id="GO:0046872">
    <property type="term" value="F:metal ion binding"/>
    <property type="evidence" value="ECO:0007669"/>
    <property type="project" value="UniProtKB-KW"/>
</dbReference>
<comment type="similarity">
    <text evidence="1">Belongs to the isochorismatase family.</text>
</comment>
<keyword evidence="10" id="KW-1185">Reference proteome</keyword>
<dbReference type="EC" id="3.5.1.19" evidence="6"/>
<comment type="pathway">
    <text evidence="5">Cofactor biosynthesis; nicotinate biosynthesis; nicotinate from nicotinamide: step 1/1.</text>
</comment>
<gene>
    <name evidence="9" type="ORF">SMSRO_SF004400</name>
</gene>
<evidence type="ECO:0000256" key="2">
    <source>
        <dbReference type="ARBA" id="ARBA00022642"/>
    </source>
</evidence>
<evidence type="ECO:0000256" key="3">
    <source>
        <dbReference type="ARBA" id="ARBA00022723"/>
    </source>
</evidence>
<keyword evidence="4" id="KW-0378">Hydrolase</keyword>